<dbReference type="InterPro" id="IPR036291">
    <property type="entry name" value="NAD(P)-bd_dom_sf"/>
</dbReference>
<evidence type="ECO:0000313" key="4">
    <source>
        <dbReference type="Proteomes" id="UP001595693"/>
    </source>
</evidence>
<evidence type="ECO:0000259" key="1">
    <source>
        <dbReference type="Pfam" id="PF01408"/>
    </source>
</evidence>
<dbReference type="InterPro" id="IPR000683">
    <property type="entry name" value="Gfo/Idh/MocA-like_OxRdtase_N"/>
</dbReference>
<dbReference type="Pfam" id="PF01408">
    <property type="entry name" value="GFO_IDH_MocA"/>
    <property type="match status" value="1"/>
</dbReference>
<dbReference type="PANTHER" id="PTHR43708:SF3">
    <property type="entry name" value="OXIDOREDUCTASE"/>
    <property type="match status" value="1"/>
</dbReference>
<dbReference type="InterPro" id="IPR055170">
    <property type="entry name" value="GFO_IDH_MocA-like_dom"/>
</dbReference>
<dbReference type="EMBL" id="JBHSAJ010000062">
    <property type="protein sequence ID" value="MFC3937048.1"/>
    <property type="molecule type" value="Genomic_DNA"/>
</dbReference>
<sequence>MSSPQKLRYAMVGGGHGAFIGAVHRKAMALDGQFELVAGALSSSPERARASGAELGLADDRNHGSWQDLLADELRRPAHERIDLVSIVTPNHVHYPVALAFVQAGFHVVCDKPLVHTSAQAEELVAAVKKTGTVFGVTYNYTGYPMVREARHLVHSGALGQLRKITVEYNQGWLATAVEQGGGNKQADWRLDPARSGSAGTLGDIGSHAENLAATVTGQHPAWVCADLTTFGAGRRLDDDAQLLLRYDSGARGFIVASQVAAGLENDLRLQVSGTLGTITWRQEEPNQLIHSPVDGPRRILTRGSPWLCESARRAGRIPAGHPEAFIEAFANIYLGVVADIRARAAGRAADPLAADYPRVEDGAEGVRFIEKVVESAASERKWTALAHSAGLNG</sequence>
<organism evidence="3 4">
    <name type="scientific">Acidovorax facilis</name>
    <dbReference type="NCBI Taxonomy" id="12917"/>
    <lineage>
        <taxon>Bacteria</taxon>
        <taxon>Pseudomonadati</taxon>
        <taxon>Pseudomonadota</taxon>
        <taxon>Betaproteobacteria</taxon>
        <taxon>Burkholderiales</taxon>
        <taxon>Comamonadaceae</taxon>
        <taxon>Acidovorax</taxon>
    </lineage>
</organism>
<dbReference type="RefSeq" id="WP_055393760.1">
    <property type="nucleotide sequence ID" value="NZ_JAMXAX010000011.1"/>
</dbReference>
<protein>
    <submittedName>
        <fullName evidence="3">Gfo/Idh/MocA family protein</fullName>
    </submittedName>
</protein>
<gene>
    <name evidence="3" type="ORF">ACFOW3_20710</name>
</gene>
<evidence type="ECO:0000313" key="3">
    <source>
        <dbReference type="EMBL" id="MFC3937048.1"/>
    </source>
</evidence>
<evidence type="ECO:0000259" key="2">
    <source>
        <dbReference type="Pfam" id="PF22725"/>
    </source>
</evidence>
<feature type="domain" description="Gfo/Idh/MocA-like oxidoreductase N-terminal" evidence="1">
    <location>
        <begin position="7"/>
        <end position="139"/>
    </location>
</feature>
<reference evidence="4" key="1">
    <citation type="journal article" date="2019" name="Int. J. Syst. Evol. Microbiol.">
        <title>The Global Catalogue of Microorganisms (GCM) 10K type strain sequencing project: providing services to taxonomists for standard genome sequencing and annotation.</title>
        <authorList>
            <consortium name="The Broad Institute Genomics Platform"/>
            <consortium name="The Broad Institute Genome Sequencing Center for Infectious Disease"/>
            <person name="Wu L."/>
            <person name="Ma J."/>
        </authorList>
    </citation>
    <scope>NUCLEOTIDE SEQUENCE [LARGE SCALE GENOMIC DNA]</scope>
    <source>
        <strain evidence="4">CCUG 2113</strain>
    </source>
</reference>
<dbReference type="SUPFAM" id="SSF55347">
    <property type="entry name" value="Glyceraldehyde-3-phosphate dehydrogenase-like, C-terminal domain"/>
    <property type="match status" value="1"/>
</dbReference>
<dbReference type="SUPFAM" id="SSF51735">
    <property type="entry name" value="NAD(P)-binding Rossmann-fold domains"/>
    <property type="match status" value="1"/>
</dbReference>
<dbReference type="Gene3D" id="3.40.50.720">
    <property type="entry name" value="NAD(P)-binding Rossmann-like Domain"/>
    <property type="match status" value="1"/>
</dbReference>
<comment type="caution">
    <text evidence="3">The sequence shown here is derived from an EMBL/GenBank/DDBJ whole genome shotgun (WGS) entry which is preliminary data.</text>
</comment>
<name>A0ABV8DFM3_9BURK</name>
<dbReference type="Pfam" id="PF22725">
    <property type="entry name" value="GFO_IDH_MocA_C3"/>
    <property type="match status" value="1"/>
</dbReference>
<dbReference type="Gene3D" id="3.30.360.10">
    <property type="entry name" value="Dihydrodipicolinate Reductase, domain 2"/>
    <property type="match status" value="1"/>
</dbReference>
<accession>A0ABV8DFM3</accession>
<dbReference type="Proteomes" id="UP001595693">
    <property type="component" value="Unassembled WGS sequence"/>
</dbReference>
<keyword evidence="4" id="KW-1185">Reference proteome</keyword>
<dbReference type="PANTHER" id="PTHR43708">
    <property type="entry name" value="CONSERVED EXPRESSED OXIDOREDUCTASE (EUROFUNG)"/>
    <property type="match status" value="1"/>
</dbReference>
<dbReference type="InterPro" id="IPR051317">
    <property type="entry name" value="Gfo/Idh/MocA_oxidoreduct"/>
</dbReference>
<proteinExistence type="predicted"/>
<feature type="domain" description="GFO/IDH/MocA-like oxidoreductase" evidence="2">
    <location>
        <begin position="147"/>
        <end position="279"/>
    </location>
</feature>